<dbReference type="InterPro" id="IPR029063">
    <property type="entry name" value="SAM-dependent_MTases_sf"/>
</dbReference>
<dbReference type="InterPro" id="IPR050390">
    <property type="entry name" value="C5-Methyltransferase"/>
</dbReference>
<proteinExistence type="inferred from homology"/>
<organism evidence="8 9">
    <name type="scientific">Bifidobacterium pseudolongum</name>
    <dbReference type="NCBI Taxonomy" id="1694"/>
    <lineage>
        <taxon>Bacteria</taxon>
        <taxon>Bacillati</taxon>
        <taxon>Actinomycetota</taxon>
        <taxon>Actinomycetes</taxon>
        <taxon>Bifidobacteriales</taxon>
        <taxon>Bifidobacteriaceae</taxon>
        <taxon>Bifidobacterium</taxon>
    </lineage>
</organism>
<dbReference type="AlphaFoldDB" id="A0A395XIU1"/>
<evidence type="ECO:0000256" key="6">
    <source>
        <dbReference type="RuleBase" id="RU000416"/>
    </source>
</evidence>
<dbReference type="InterPro" id="IPR031303">
    <property type="entry name" value="C5_meth_CS"/>
</dbReference>
<accession>A0A395XIU1</accession>
<dbReference type="InterPro" id="IPR001525">
    <property type="entry name" value="C5_MeTfrase"/>
</dbReference>
<keyword evidence="3 5" id="KW-0949">S-adenosyl-L-methionine</keyword>
<dbReference type="GO" id="GO:0009307">
    <property type="term" value="P:DNA restriction-modification system"/>
    <property type="evidence" value="ECO:0007669"/>
    <property type="project" value="UniProtKB-KW"/>
</dbReference>
<dbReference type="GO" id="GO:0003677">
    <property type="term" value="F:DNA binding"/>
    <property type="evidence" value="ECO:0007669"/>
    <property type="project" value="TreeGrafter"/>
</dbReference>
<evidence type="ECO:0000256" key="5">
    <source>
        <dbReference type="PROSITE-ProRule" id="PRU01016"/>
    </source>
</evidence>
<evidence type="ECO:0000256" key="7">
    <source>
        <dbReference type="RuleBase" id="RU000417"/>
    </source>
</evidence>
<keyword evidence="2 5" id="KW-0808">Transferase</keyword>
<comment type="caution">
    <text evidence="8">The sequence shown here is derived from an EMBL/GenBank/DDBJ whole genome shotgun (WGS) entry which is preliminary data.</text>
</comment>
<sequence>MRERIPIIDLFAGPGGLGEGFSSLTDSAGERIFQILMSVEMETSAHSTLLMRSFFRKIYDLEDKIPQVYLDYMSNPSPSQLAILRETFPEQWAEANHEAIQATLVEGDDSLVQEALKRLDGHTGPKVIIGGPPCQAYSLVGRSRRTHDQKGLQADVKQTLYKCYLQFLNAIQPEVFVMENVKGILSAQLHNKGVLGLIRDDIKKAGYTIHSLVVANPQKPSDYVVRAEQYGIPQARHRVILLGIRNDLNVNPTQLQLHPEATVQDALSELPAIRSDFSHRSGGTTPDWADYILRTAQSISKHYPHTAIADKLSSIKRDDLPSRISASHVQTNGTMTSLSDWYRGRLTAVGSNVLANHFTRSHMAKDLDRYLFCSVFAQVQDRPAKLEDFPHELLPDHKNVIDAKNLKTVGFSDRFRVQLYNHPSTTVTSHISKDGHYFIHPDFRQCRSLTVREAARLQTFPDDYYFEGNRTAQYQQVGNAVPPLLANQIAKVVAQCLDISAKDYFDLSKYKY</sequence>
<dbReference type="GO" id="GO:0044027">
    <property type="term" value="P:negative regulation of gene expression via chromosomal CpG island methylation"/>
    <property type="evidence" value="ECO:0007669"/>
    <property type="project" value="TreeGrafter"/>
</dbReference>
<comment type="catalytic activity">
    <reaction evidence="7">
        <text>a 2'-deoxycytidine in DNA + S-adenosyl-L-methionine = a 5-methyl-2'-deoxycytidine in DNA + S-adenosyl-L-homocysteine + H(+)</text>
        <dbReference type="Rhea" id="RHEA:13681"/>
        <dbReference type="Rhea" id="RHEA-COMP:11369"/>
        <dbReference type="Rhea" id="RHEA-COMP:11370"/>
        <dbReference type="ChEBI" id="CHEBI:15378"/>
        <dbReference type="ChEBI" id="CHEBI:57856"/>
        <dbReference type="ChEBI" id="CHEBI:59789"/>
        <dbReference type="ChEBI" id="CHEBI:85452"/>
        <dbReference type="ChEBI" id="CHEBI:85454"/>
        <dbReference type="EC" id="2.1.1.37"/>
    </reaction>
</comment>
<feature type="active site" evidence="5">
    <location>
        <position position="134"/>
    </location>
</feature>
<evidence type="ECO:0000256" key="4">
    <source>
        <dbReference type="ARBA" id="ARBA00022747"/>
    </source>
</evidence>
<comment type="similarity">
    <text evidence="5 6">Belongs to the class I-like SAM-binding methyltransferase superfamily. C5-methyltransferase family.</text>
</comment>
<dbReference type="PRINTS" id="PR00105">
    <property type="entry name" value="C5METTRFRASE"/>
</dbReference>
<dbReference type="PANTHER" id="PTHR10629">
    <property type="entry name" value="CYTOSINE-SPECIFIC METHYLTRANSFERASE"/>
    <property type="match status" value="1"/>
</dbReference>
<dbReference type="EMBL" id="QRZV01000001">
    <property type="protein sequence ID" value="RGW11169.1"/>
    <property type="molecule type" value="Genomic_DNA"/>
</dbReference>
<dbReference type="Proteomes" id="UP000265970">
    <property type="component" value="Unassembled WGS sequence"/>
</dbReference>
<reference evidence="8 9" key="1">
    <citation type="submission" date="2018-08" db="EMBL/GenBank/DDBJ databases">
        <title>A genome reference for cultivated species of the human gut microbiota.</title>
        <authorList>
            <person name="Zou Y."/>
            <person name="Xue W."/>
            <person name="Luo G."/>
        </authorList>
    </citation>
    <scope>NUCLEOTIDE SEQUENCE [LARGE SCALE GENOMIC DNA]</scope>
    <source>
        <strain evidence="8 9">AF13-3LB</strain>
    </source>
</reference>
<dbReference type="GO" id="GO:0003886">
    <property type="term" value="F:DNA (cytosine-5-)-methyltransferase activity"/>
    <property type="evidence" value="ECO:0007669"/>
    <property type="project" value="UniProtKB-EC"/>
</dbReference>
<gene>
    <name evidence="8" type="ORF">DWV92_02235</name>
</gene>
<dbReference type="NCBIfam" id="TIGR00675">
    <property type="entry name" value="dcm"/>
    <property type="match status" value="1"/>
</dbReference>
<keyword evidence="1 5" id="KW-0489">Methyltransferase</keyword>
<dbReference type="PROSITE" id="PS00094">
    <property type="entry name" value="C5_MTASE_1"/>
    <property type="match status" value="1"/>
</dbReference>
<dbReference type="SUPFAM" id="SSF53335">
    <property type="entry name" value="S-adenosyl-L-methionine-dependent methyltransferases"/>
    <property type="match status" value="1"/>
</dbReference>
<name>A0A395XIU1_9BIFI</name>
<dbReference type="RefSeq" id="WP_118238766.1">
    <property type="nucleotide sequence ID" value="NZ_QRZV01000001.1"/>
</dbReference>
<dbReference type="PANTHER" id="PTHR10629:SF52">
    <property type="entry name" value="DNA (CYTOSINE-5)-METHYLTRANSFERASE 1"/>
    <property type="match status" value="1"/>
</dbReference>
<dbReference type="GO" id="GO:0032259">
    <property type="term" value="P:methylation"/>
    <property type="evidence" value="ECO:0007669"/>
    <property type="project" value="UniProtKB-KW"/>
</dbReference>
<evidence type="ECO:0000256" key="3">
    <source>
        <dbReference type="ARBA" id="ARBA00022691"/>
    </source>
</evidence>
<dbReference type="InterPro" id="IPR018117">
    <property type="entry name" value="C5_DNA_meth_AS"/>
</dbReference>
<protein>
    <recommendedName>
        <fullName evidence="7">Cytosine-specific methyltransferase</fullName>
        <ecNumber evidence="7">2.1.1.37</ecNumber>
    </recommendedName>
</protein>
<dbReference type="PROSITE" id="PS00095">
    <property type="entry name" value="C5_MTASE_2"/>
    <property type="match status" value="1"/>
</dbReference>
<dbReference type="EC" id="2.1.1.37" evidence="7"/>
<dbReference type="Gene3D" id="3.40.50.150">
    <property type="entry name" value="Vaccinia Virus protein VP39"/>
    <property type="match status" value="1"/>
</dbReference>
<dbReference type="Gene3D" id="3.90.120.10">
    <property type="entry name" value="DNA Methylase, subunit A, domain 2"/>
    <property type="match status" value="1"/>
</dbReference>
<evidence type="ECO:0000313" key="9">
    <source>
        <dbReference type="Proteomes" id="UP000265970"/>
    </source>
</evidence>
<dbReference type="PROSITE" id="PS51679">
    <property type="entry name" value="SAM_MT_C5"/>
    <property type="match status" value="1"/>
</dbReference>
<evidence type="ECO:0000256" key="1">
    <source>
        <dbReference type="ARBA" id="ARBA00022603"/>
    </source>
</evidence>
<keyword evidence="4" id="KW-0680">Restriction system</keyword>
<evidence type="ECO:0000256" key="2">
    <source>
        <dbReference type="ARBA" id="ARBA00022679"/>
    </source>
</evidence>
<dbReference type="Pfam" id="PF00145">
    <property type="entry name" value="DNA_methylase"/>
    <property type="match status" value="1"/>
</dbReference>
<evidence type="ECO:0000313" key="8">
    <source>
        <dbReference type="EMBL" id="RGW11169.1"/>
    </source>
</evidence>